<keyword evidence="3" id="KW-1185">Reference proteome</keyword>
<feature type="compositionally biased region" description="Basic and acidic residues" evidence="1">
    <location>
        <begin position="464"/>
        <end position="477"/>
    </location>
</feature>
<feature type="region of interest" description="Disordered" evidence="1">
    <location>
        <begin position="363"/>
        <end position="415"/>
    </location>
</feature>
<feature type="compositionally biased region" description="Polar residues" evidence="1">
    <location>
        <begin position="256"/>
        <end position="291"/>
    </location>
</feature>
<evidence type="ECO:0000256" key="1">
    <source>
        <dbReference type="SAM" id="MobiDB-lite"/>
    </source>
</evidence>
<name>A0A928Z4U3_9CYAN</name>
<sequence length="516" mass="53959">MATEPTVIRRYTPPTCALEIAAQQSPLSRWMGKTALKDLRFKLSFDDPRVSDDEWIVLRGDQTQLEELNETVSNYVQSFLNRVTPNLAASTATIEKDIAAETAIAATELAAPMTAMAMQPKGLLSHELTLGSLATEQSGEKITFSSTQLSDLSAALDEYSAEATTLPQLQNQKVAWLPNPTQWSSPNWAGLAAGMLVFVGLGVSLANGLGGRSTSSDTASQASSSDQRLAVQPPTTTASPTPDPFSTLPPLAALPGTTTLPVPSPGANSGLNLPNLGANSKTAKTQTSPSVIANVPSGVKPPSGAKPAIVDIPQPSKPTIKITPQPTAPKTAATAPVPPIIDNIGSETPVVATAPVEAIPDQTQLKAGQAKARQTAKPNSTAGARRGRSADLSMTESASALPSLEPAAPPAAAAAAKQDREFFDNRNVQAAAVRRYFKQRWQPPKDLKQSVQYDIELNPNGSLKRADAVGSEADRLRSQAGVPAAGSPIAPAAKDGKSSRVRVLLEQDGAVQAFPQ</sequence>
<evidence type="ECO:0000313" key="3">
    <source>
        <dbReference type="Proteomes" id="UP000625316"/>
    </source>
</evidence>
<dbReference type="AlphaFoldDB" id="A0A928Z4U3"/>
<dbReference type="InterPro" id="IPR025569">
    <property type="entry name" value="DUF4335"/>
</dbReference>
<protein>
    <submittedName>
        <fullName evidence="2">DUF4335 domain-containing protein</fullName>
    </submittedName>
</protein>
<feature type="compositionally biased region" description="Low complexity" evidence="1">
    <location>
        <begin position="213"/>
        <end position="246"/>
    </location>
</feature>
<organism evidence="2 3">
    <name type="scientific">Romeriopsis navalis LEGE 11480</name>
    <dbReference type="NCBI Taxonomy" id="2777977"/>
    <lineage>
        <taxon>Bacteria</taxon>
        <taxon>Bacillati</taxon>
        <taxon>Cyanobacteriota</taxon>
        <taxon>Cyanophyceae</taxon>
        <taxon>Leptolyngbyales</taxon>
        <taxon>Leptolyngbyaceae</taxon>
        <taxon>Romeriopsis</taxon>
        <taxon>Romeriopsis navalis</taxon>
    </lineage>
</organism>
<dbReference type="EMBL" id="JADEXQ010000038">
    <property type="protein sequence ID" value="MBE9030560.1"/>
    <property type="molecule type" value="Genomic_DNA"/>
</dbReference>
<accession>A0A928Z4U3</accession>
<reference evidence="2" key="1">
    <citation type="submission" date="2020-10" db="EMBL/GenBank/DDBJ databases">
        <authorList>
            <person name="Castelo-Branco R."/>
            <person name="Eusebio N."/>
            <person name="Adriana R."/>
            <person name="Vieira A."/>
            <person name="Brugerolle De Fraissinette N."/>
            <person name="Rezende De Castro R."/>
            <person name="Schneider M.P."/>
            <person name="Vasconcelos V."/>
            <person name="Leao P.N."/>
        </authorList>
    </citation>
    <scope>NUCLEOTIDE SEQUENCE</scope>
    <source>
        <strain evidence="2">LEGE 11480</strain>
    </source>
</reference>
<dbReference type="RefSeq" id="WP_264325390.1">
    <property type="nucleotide sequence ID" value="NZ_JADEXQ010000038.1"/>
</dbReference>
<comment type="caution">
    <text evidence="2">The sequence shown here is derived from an EMBL/GenBank/DDBJ whole genome shotgun (WGS) entry which is preliminary data.</text>
</comment>
<evidence type="ECO:0000313" key="2">
    <source>
        <dbReference type="EMBL" id="MBE9030560.1"/>
    </source>
</evidence>
<gene>
    <name evidence="2" type="ORF">IQ266_12550</name>
</gene>
<feature type="compositionally biased region" description="Low complexity" evidence="1">
    <location>
        <begin position="396"/>
        <end position="415"/>
    </location>
</feature>
<dbReference type="Pfam" id="PF14233">
    <property type="entry name" value="DUF4335"/>
    <property type="match status" value="1"/>
</dbReference>
<dbReference type="Proteomes" id="UP000625316">
    <property type="component" value="Unassembled WGS sequence"/>
</dbReference>
<proteinExistence type="predicted"/>
<feature type="region of interest" description="Disordered" evidence="1">
    <location>
        <begin position="210"/>
        <end position="304"/>
    </location>
</feature>
<feature type="region of interest" description="Disordered" evidence="1">
    <location>
        <begin position="461"/>
        <end position="500"/>
    </location>
</feature>